<evidence type="ECO:0000313" key="2">
    <source>
        <dbReference type="EMBL" id="KAK6645165.1"/>
    </source>
</evidence>
<comment type="caution">
    <text evidence="2">The sequence shown here is derived from an EMBL/GenBank/DDBJ whole genome shotgun (WGS) entry which is preliminary data.</text>
</comment>
<reference evidence="2 3" key="1">
    <citation type="submission" date="2023-10" db="EMBL/GenBank/DDBJ databases">
        <title>Genomes of two closely related lineages of the louse Polyplax serrata with different host specificities.</title>
        <authorList>
            <person name="Martinu J."/>
            <person name="Tarabai H."/>
            <person name="Stefka J."/>
            <person name="Hypsa V."/>
        </authorList>
    </citation>
    <scope>NUCLEOTIDE SEQUENCE [LARGE SCALE GENOMIC DNA]</scope>
    <source>
        <strain evidence="2">HR10_N</strain>
    </source>
</reference>
<organism evidence="2 3">
    <name type="scientific">Polyplax serrata</name>
    <name type="common">Common mouse louse</name>
    <dbReference type="NCBI Taxonomy" id="468196"/>
    <lineage>
        <taxon>Eukaryota</taxon>
        <taxon>Metazoa</taxon>
        <taxon>Ecdysozoa</taxon>
        <taxon>Arthropoda</taxon>
        <taxon>Hexapoda</taxon>
        <taxon>Insecta</taxon>
        <taxon>Pterygota</taxon>
        <taxon>Neoptera</taxon>
        <taxon>Paraneoptera</taxon>
        <taxon>Psocodea</taxon>
        <taxon>Troctomorpha</taxon>
        <taxon>Phthiraptera</taxon>
        <taxon>Anoplura</taxon>
        <taxon>Polyplacidae</taxon>
        <taxon>Polyplax</taxon>
    </lineage>
</organism>
<protein>
    <submittedName>
        <fullName evidence="2">Uncharacterized protein</fullName>
    </submittedName>
</protein>
<name>A0AAN8SE36_POLSC</name>
<evidence type="ECO:0000256" key="1">
    <source>
        <dbReference type="SAM" id="SignalP"/>
    </source>
</evidence>
<dbReference type="EMBL" id="JAWJWE010000001">
    <property type="protein sequence ID" value="KAK6645165.1"/>
    <property type="molecule type" value="Genomic_DNA"/>
</dbReference>
<dbReference type="Proteomes" id="UP001372834">
    <property type="component" value="Unassembled WGS sequence"/>
</dbReference>
<dbReference type="AlphaFoldDB" id="A0AAN8SE36"/>
<evidence type="ECO:0000313" key="3">
    <source>
        <dbReference type="Proteomes" id="UP001372834"/>
    </source>
</evidence>
<feature type="signal peptide" evidence="1">
    <location>
        <begin position="1"/>
        <end position="24"/>
    </location>
</feature>
<proteinExistence type="predicted"/>
<gene>
    <name evidence="2" type="ORF">RUM43_001441</name>
</gene>
<keyword evidence="1" id="KW-0732">Signal</keyword>
<accession>A0AAN8SE36</accession>
<feature type="chain" id="PRO_5042994496" evidence="1">
    <location>
        <begin position="25"/>
        <end position="107"/>
    </location>
</feature>
<sequence>MKIMLLHCIFGLWTAIGLFGLSKANPVVLDNGGYEGVVVGISEDVPNENCRIIINNLVISHWSSKVFLMREPAPVPRRQNRFLKGYRIDLYLMLVHPEDMHLDRGSV</sequence>